<evidence type="ECO:0000256" key="1">
    <source>
        <dbReference type="SAM" id="MobiDB-lite"/>
    </source>
</evidence>
<evidence type="ECO:0000313" key="3">
    <source>
        <dbReference type="Proteomes" id="UP000324897"/>
    </source>
</evidence>
<gene>
    <name evidence="2" type="ORF">EJB05_49391</name>
</gene>
<dbReference type="Gramene" id="TVU06192">
    <property type="protein sequence ID" value="TVU06192"/>
    <property type="gene ID" value="EJB05_49391"/>
</dbReference>
<feature type="compositionally biased region" description="Basic residues" evidence="1">
    <location>
        <begin position="86"/>
        <end position="95"/>
    </location>
</feature>
<sequence length="101" mass="10933">MHRGLPGSGTTLSLAQSATITFSVDLNKFWKLEKIVSQSELSHTKGYTMRSAADQALDEPELGHGRSSSPEKGGGSPELAKWSPKILKKIPKRSTSHFSPV</sequence>
<proteinExistence type="predicted"/>
<reference evidence="2 3" key="1">
    <citation type="journal article" date="2019" name="Sci. Rep.">
        <title>A high-quality genome of Eragrostis curvula grass provides insights into Poaceae evolution and supports new strategies to enhance forage quality.</title>
        <authorList>
            <person name="Carballo J."/>
            <person name="Santos B.A.C.M."/>
            <person name="Zappacosta D."/>
            <person name="Garbus I."/>
            <person name="Selva J.P."/>
            <person name="Gallo C.A."/>
            <person name="Diaz A."/>
            <person name="Albertini E."/>
            <person name="Caccamo M."/>
            <person name="Echenique V."/>
        </authorList>
    </citation>
    <scope>NUCLEOTIDE SEQUENCE [LARGE SCALE GENOMIC DNA]</scope>
    <source>
        <strain evidence="3">cv. Victoria</strain>
        <tissue evidence="2">Leaf</tissue>
    </source>
</reference>
<name>A0A5J9T4E3_9POAL</name>
<evidence type="ECO:0000313" key="2">
    <source>
        <dbReference type="EMBL" id="TVU06192.1"/>
    </source>
</evidence>
<feature type="region of interest" description="Disordered" evidence="1">
    <location>
        <begin position="40"/>
        <end position="101"/>
    </location>
</feature>
<keyword evidence="3" id="KW-1185">Reference proteome</keyword>
<protein>
    <submittedName>
        <fullName evidence="2">Uncharacterized protein</fullName>
    </submittedName>
</protein>
<comment type="caution">
    <text evidence="2">The sequence shown here is derived from an EMBL/GenBank/DDBJ whole genome shotgun (WGS) entry which is preliminary data.</text>
</comment>
<dbReference type="EMBL" id="RWGY01000051">
    <property type="protein sequence ID" value="TVU06192.1"/>
    <property type="molecule type" value="Genomic_DNA"/>
</dbReference>
<dbReference type="Proteomes" id="UP000324897">
    <property type="component" value="Unassembled WGS sequence"/>
</dbReference>
<accession>A0A5J9T4E3</accession>
<organism evidence="2 3">
    <name type="scientific">Eragrostis curvula</name>
    <name type="common">weeping love grass</name>
    <dbReference type="NCBI Taxonomy" id="38414"/>
    <lineage>
        <taxon>Eukaryota</taxon>
        <taxon>Viridiplantae</taxon>
        <taxon>Streptophyta</taxon>
        <taxon>Embryophyta</taxon>
        <taxon>Tracheophyta</taxon>
        <taxon>Spermatophyta</taxon>
        <taxon>Magnoliopsida</taxon>
        <taxon>Liliopsida</taxon>
        <taxon>Poales</taxon>
        <taxon>Poaceae</taxon>
        <taxon>PACMAD clade</taxon>
        <taxon>Chloridoideae</taxon>
        <taxon>Eragrostideae</taxon>
        <taxon>Eragrostidinae</taxon>
        <taxon>Eragrostis</taxon>
    </lineage>
</organism>
<dbReference type="AlphaFoldDB" id="A0A5J9T4E3"/>